<sequence length="193" mass="22226">MLKAQELMLRYDISAEEINENHKSIVIELKTKYYFTNYKNTYLAQGIEMISDLYLCKVCVCRYGKSSKKYIKIIGRDTDCNILEKVIGFIKSNVDQWAKEIKTQLNINNKTLNALKNDYGIGFCEGLLELLEKQKETIQQEQGLVLSVPKEAIDYISKLNKNCNIRNANFANNNKVIELGYISGYTAEIQNKI</sequence>
<dbReference type="InterPro" id="IPR055592">
    <property type="entry name" value="DUF7168"/>
</dbReference>
<dbReference type="Proteomes" id="UP000001319">
    <property type="component" value="Plasmid pFMC"/>
</dbReference>
<geneLocation type="plasmid" evidence="2 3">
    <name>pFMC</name>
</geneLocation>
<name>B0S4C5_FINM2</name>
<keyword evidence="3" id="KW-1185">Reference proteome</keyword>
<keyword evidence="2" id="KW-0614">Plasmid</keyword>
<gene>
    <name evidence="2" type="ordered locus">FMG_P0067</name>
</gene>
<dbReference type="KEGG" id="fma:FMG_P0067"/>
<accession>B0S4C5</accession>
<evidence type="ECO:0000313" key="2">
    <source>
        <dbReference type="EMBL" id="BAG09116.1"/>
    </source>
</evidence>
<dbReference type="Pfam" id="PF23771">
    <property type="entry name" value="DUF7168"/>
    <property type="match status" value="1"/>
</dbReference>
<dbReference type="EMBL" id="AP008972">
    <property type="protein sequence ID" value="BAG09116.1"/>
    <property type="molecule type" value="Genomic_DNA"/>
</dbReference>
<organism evidence="2 3">
    <name type="scientific">Finegoldia magna (strain ATCC 29328 / DSM 20472 / WAL 2508)</name>
    <name type="common">Peptostreptococcus magnus</name>
    <dbReference type="NCBI Taxonomy" id="334413"/>
    <lineage>
        <taxon>Bacteria</taxon>
        <taxon>Bacillati</taxon>
        <taxon>Bacillota</taxon>
        <taxon>Tissierellia</taxon>
        <taxon>Tissierellales</taxon>
        <taxon>Peptoniphilaceae</taxon>
        <taxon>Finegoldia</taxon>
    </lineage>
</organism>
<dbReference type="HOGENOM" id="CLU_1406922_0_0_9"/>
<reference evidence="2 3" key="1">
    <citation type="journal article" date="2008" name="DNA Res.">
        <title>Complete genome sequence of Finegoldia magna, an anaerobic opportunistic pathogen.</title>
        <authorList>
            <person name="Goto T."/>
            <person name="Yamashita A."/>
            <person name="Hirakawa H."/>
            <person name="Matsutani M."/>
            <person name="Todo K."/>
            <person name="Ohshima K."/>
            <person name="Toh H."/>
            <person name="Miyamoto K."/>
            <person name="Kuhara S."/>
            <person name="Hattori M."/>
            <person name="Shimizu T."/>
            <person name="Akimoto S."/>
        </authorList>
    </citation>
    <scope>NUCLEOTIDE SEQUENCE [LARGE SCALE GENOMIC DNA]</scope>
    <source>
        <strain evidence="3">ATCC 29328 / DSM 20472 / WAL 2508</strain>
        <plasmid evidence="2 3">pFMC</plasmid>
    </source>
</reference>
<feature type="domain" description="DUF7168" evidence="1">
    <location>
        <begin position="41"/>
        <end position="151"/>
    </location>
</feature>
<evidence type="ECO:0000313" key="3">
    <source>
        <dbReference type="Proteomes" id="UP000001319"/>
    </source>
</evidence>
<proteinExistence type="predicted"/>
<dbReference type="AlphaFoldDB" id="B0S4C5"/>
<protein>
    <recommendedName>
        <fullName evidence="1">DUF7168 domain-containing protein</fullName>
    </recommendedName>
</protein>
<evidence type="ECO:0000259" key="1">
    <source>
        <dbReference type="Pfam" id="PF23771"/>
    </source>
</evidence>